<comment type="function">
    <text evidence="1">Polynucleotide 5'-kinase involved in rRNA processing.</text>
</comment>
<evidence type="ECO:0000259" key="11">
    <source>
        <dbReference type="Pfam" id="PF16573"/>
    </source>
</evidence>
<feature type="domain" description="Clp1 N-terminal" evidence="11">
    <location>
        <begin position="57"/>
        <end position="146"/>
    </location>
</feature>
<dbReference type="Pfam" id="PF06807">
    <property type="entry name" value="Clp1"/>
    <property type="match status" value="1"/>
</dbReference>
<evidence type="ECO:0000256" key="3">
    <source>
        <dbReference type="ARBA" id="ARBA00018706"/>
    </source>
</evidence>
<dbReference type="InterPro" id="IPR028606">
    <property type="entry name" value="Clp1"/>
</dbReference>
<feature type="binding site" evidence="9">
    <location>
        <position position="63"/>
    </location>
    <ligand>
        <name>ATP</name>
        <dbReference type="ChEBI" id="CHEBI:30616"/>
    </ligand>
</feature>
<dbReference type="EMBL" id="KE747833">
    <property type="protein sequence ID" value="RMZ72650.1"/>
    <property type="molecule type" value="Genomic_DNA"/>
</dbReference>
<dbReference type="InterPro" id="IPR010655">
    <property type="entry name" value="Clp1_C"/>
</dbReference>
<dbReference type="HAMAP" id="MF_03035">
    <property type="entry name" value="Clp1"/>
    <property type="match status" value="1"/>
</dbReference>
<comment type="function">
    <text evidence="9">Required for endonucleolytic cleavage during polyadenylation-dependent pre-mRNA 3'-end formation.</text>
</comment>
<protein>
    <recommendedName>
        <fullName evidence="4">Polynucleotide 5'-hydroxyl-kinase GRC3</fullName>
    </recommendedName>
    <alternativeName>
        <fullName evidence="3">Polynucleotide 5'-hydroxyl-kinase grc3</fullName>
    </alternativeName>
</protein>
<dbReference type="Gene3D" id="2.40.30.330">
    <property type="entry name" value="Pre-mRNA cleavage complex subunit Clp1, C-terminal domain"/>
    <property type="match status" value="1"/>
</dbReference>
<feature type="binding site" evidence="9">
    <location>
        <begin position="166"/>
        <end position="171"/>
    </location>
    <ligand>
        <name>ATP</name>
        <dbReference type="ChEBI" id="CHEBI:30616"/>
    </ligand>
</feature>
<evidence type="ECO:0000313" key="13">
    <source>
        <dbReference type="EMBL" id="RMZ72650.1"/>
    </source>
</evidence>
<dbReference type="AlphaFoldDB" id="A0A3M7MDZ4"/>
<dbReference type="InterPro" id="IPR045116">
    <property type="entry name" value="Clp1/Grc3"/>
</dbReference>
<accession>A0A3M7MDZ4</accession>
<dbReference type="SUPFAM" id="SSF52540">
    <property type="entry name" value="P-loop containing nucleoside triphosphate hydrolases"/>
    <property type="match status" value="1"/>
</dbReference>
<evidence type="ECO:0000256" key="7">
    <source>
        <dbReference type="ARBA" id="ARBA00022840"/>
    </source>
</evidence>
<dbReference type="GO" id="GO:0005524">
    <property type="term" value="F:ATP binding"/>
    <property type="evidence" value="ECO:0007669"/>
    <property type="project" value="UniProtKB-UniRule"/>
</dbReference>
<dbReference type="Pfam" id="PF16573">
    <property type="entry name" value="CLP1_N"/>
    <property type="match status" value="1"/>
</dbReference>
<dbReference type="InterPro" id="IPR038239">
    <property type="entry name" value="Clp1_N_sf"/>
</dbReference>
<evidence type="ECO:0000256" key="9">
    <source>
        <dbReference type="HAMAP-Rule" id="MF_03035"/>
    </source>
</evidence>
<proteinExistence type="inferred from homology"/>
<reference evidence="13 14" key="1">
    <citation type="journal article" date="2014" name="PLoS ONE">
        <title>De novo Genome Assembly of the Fungal Plant Pathogen Pyrenophora semeniperda.</title>
        <authorList>
            <person name="Soliai M.M."/>
            <person name="Meyer S.E."/>
            <person name="Udall J.A."/>
            <person name="Elzinga D.E."/>
            <person name="Hermansen R.A."/>
            <person name="Bodily P.M."/>
            <person name="Hart A.A."/>
            <person name="Coleman C.E."/>
        </authorList>
    </citation>
    <scope>NUCLEOTIDE SEQUENCE [LARGE SCALE GENOMIC DNA]</scope>
    <source>
        <strain evidence="13 14">CCB06</strain>
        <tissue evidence="13">Mycelium</tissue>
    </source>
</reference>
<name>A0A3M7MDZ4_9PLEO</name>
<dbReference type="InterPro" id="IPR032319">
    <property type="entry name" value="CLP1_P"/>
</dbReference>
<gene>
    <name evidence="9" type="primary">CLP1</name>
    <name evidence="13" type="ORF">GMOD_00007664</name>
</gene>
<evidence type="ECO:0000256" key="8">
    <source>
        <dbReference type="ARBA" id="ARBA00023242"/>
    </source>
</evidence>
<evidence type="ECO:0000313" key="14">
    <source>
        <dbReference type="Proteomes" id="UP000265663"/>
    </source>
</evidence>
<comment type="subunit">
    <text evidence="9">Component of a pre-mRNA cleavage factor complex. Interacts directly with PCF11.</text>
</comment>
<dbReference type="PANTHER" id="PTHR12755">
    <property type="entry name" value="CLEAVAGE/POLYADENYLATION FACTOR IA SUBUNIT CLP1P"/>
    <property type="match status" value="1"/>
</dbReference>
<evidence type="ECO:0000259" key="12">
    <source>
        <dbReference type="Pfam" id="PF16575"/>
    </source>
</evidence>
<dbReference type="InterPro" id="IPR038238">
    <property type="entry name" value="Clp1_C_sf"/>
</dbReference>
<keyword evidence="5 9" id="KW-0507">mRNA processing</keyword>
<keyword evidence="8 9" id="KW-0539">Nucleus</keyword>
<dbReference type="GO" id="GO:0006388">
    <property type="term" value="P:tRNA splicing, via endonucleolytic cleavage and ligation"/>
    <property type="evidence" value="ECO:0007669"/>
    <property type="project" value="TreeGrafter"/>
</dbReference>
<dbReference type="GO" id="GO:0051731">
    <property type="term" value="F:polynucleotide 5'-hydroxyl-kinase activity"/>
    <property type="evidence" value="ECO:0007669"/>
    <property type="project" value="InterPro"/>
</dbReference>
<evidence type="ECO:0000256" key="6">
    <source>
        <dbReference type="ARBA" id="ARBA00022741"/>
    </source>
</evidence>
<dbReference type="GO" id="GO:0005849">
    <property type="term" value="C:mRNA cleavage factor complex"/>
    <property type="evidence" value="ECO:0007669"/>
    <property type="project" value="UniProtKB-UniRule"/>
</dbReference>
<dbReference type="Gene3D" id="2.60.120.1030">
    <property type="entry name" value="Clp1, DNA binding domain"/>
    <property type="match status" value="1"/>
</dbReference>
<dbReference type="InterPro" id="IPR032324">
    <property type="entry name" value="Clp1_N"/>
</dbReference>
<dbReference type="Gene3D" id="3.40.50.300">
    <property type="entry name" value="P-loop containing nucleotide triphosphate hydrolases"/>
    <property type="match status" value="1"/>
</dbReference>
<keyword evidence="6 9" id="KW-0547">Nucleotide-binding</keyword>
<dbReference type="FunFam" id="2.60.120.1030:FF:000001">
    <property type="entry name" value="Protein CLP1 homolog 5"/>
    <property type="match status" value="1"/>
</dbReference>
<keyword evidence="7 9" id="KW-0067">ATP-binding</keyword>
<dbReference type="OrthoDB" id="258143at2759"/>
<comment type="subcellular location">
    <subcellularLocation>
        <location evidence="2 9">Nucleus</location>
    </subcellularLocation>
</comment>
<dbReference type="Pfam" id="PF16575">
    <property type="entry name" value="CLP1_P"/>
    <property type="match status" value="1"/>
</dbReference>
<evidence type="ECO:0000256" key="5">
    <source>
        <dbReference type="ARBA" id="ARBA00022664"/>
    </source>
</evidence>
<feature type="domain" description="Clp1 P-loop" evidence="12">
    <location>
        <begin position="163"/>
        <end position="369"/>
    </location>
</feature>
<dbReference type="Proteomes" id="UP000265663">
    <property type="component" value="Unassembled WGS sequence"/>
</dbReference>
<feature type="domain" description="Clp1 C-terminal" evidence="10">
    <location>
        <begin position="376"/>
        <end position="484"/>
    </location>
</feature>
<dbReference type="InterPro" id="IPR027417">
    <property type="entry name" value="P-loop_NTPase"/>
</dbReference>
<evidence type="ECO:0000256" key="2">
    <source>
        <dbReference type="ARBA" id="ARBA00004123"/>
    </source>
</evidence>
<comment type="similarity">
    <text evidence="9">Belongs to the Clp1 family. Clp1 subfamily.</text>
</comment>
<keyword evidence="14" id="KW-1185">Reference proteome</keyword>
<organism evidence="13 14">
    <name type="scientific">Pyrenophora seminiperda CCB06</name>
    <dbReference type="NCBI Taxonomy" id="1302712"/>
    <lineage>
        <taxon>Eukaryota</taxon>
        <taxon>Fungi</taxon>
        <taxon>Dikarya</taxon>
        <taxon>Ascomycota</taxon>
        <taxon>Pezizomycotina</taxon>
        <taxon>Dothideomycetes</taxon>
        <taxon>Pleosporomycetidae</taxon>
        <taxon>Pleosporales</taxon>
        <taxon>Pleosporineae</taxon>
        <taxon>Pleosporaceae</taxon>
        <taxon>Pyrenophora</taxon>
    </lineage>
</organism>
<sequence>MALQLPWLRSTTSDLDSHTTTFKLSLERNMISLPGLNLSQPVDTQNAAASTATRTQELAANTEYRFEVAFSHTLTIKLQSGTAEFFGTELAPSTTYTFQGTKGAIFTWNGCKLDIGGHAEGEYVAEETPMMSAVNLHFALEKLRDQSVASGSVDMGPRVLVVGPENSGKTSLIKILTSYAVKMDRQPMVVNLDPRQGMLSVPASFSAAAFSSIVDMEEGWGSSPISGPSSIPVKMPLVYHYGLKDTEEGRVFKPLVTRMALAVTSRLEEDKLSKQAGFIIDSPGAISQGRNGVYDNIEHIVSEFSVNVLVTIGSERLYSDLSRKFTSRPGGDASESVSVVRLDKSGGCVDRSEEYMKTLRHAQIREYFFGKGDETLAPSSQTADATDLNIFRVAEGDSTFVDEYGVTVERQLFDKVAPTEGLQNHILAVTTASPNDPQAVIRDSNIRGYIYVADVDEAKKKVKLLSPLPGQTPGNAMILGSWPEPIEGLVG</sequence>
<evidence type="ECO:0000256" key="1">
    <source>
        <dbReference type="ARBA" id="ARBA00003798"/>
    </source>
</evidence>
<dbReference type="GO" id="GO:0031124">
    <property type="term" value="P:mRNA 3'-end processing"/>
    <property type="evidence" value="ECO:0007669"/>
    <property type="project" value="UniProtKB-UniRule"/>
</dbReference>
<evidence type="ECO:0000259" key="10">
    <source>
        <dbReference type="Pfam" id="PF06807"/>
    </source>
</evidence>
<feature type="binding site" evidence="9">
    <location>
        <position position="102"/>
    </location>
    <ligand>
        <name>ATP</name>
        <dbReference type="ChEBI" id="CHEBI:30616"/>
    </ligand>
</feature>
<dbReference type="PANTHER" id="PTHR12755:SF6">
    <property type="entry name" value="POLYRIBONUCLEOTIDE 5'-HYDROXYL-KINASE CLP1"/>
    <property type="match status" value="1"/>
</dbReference>
<evidence type="ECO:0000256" key="4">
    <source>
        <dbReference type="ARBA" id="ARBA00019824"/>
    </source>
</evidence>